<dbReference type="InterPro" id="IPR011051">
    <property type="entry name" value="RmlC_Cupin_sf"/>
</dbReference>
<dbReference type="SUPFAM" id="SSF51182">
    <property type="entry name" value="RmlC-like cupins"/>
    <property type="match status" value="1"/>
</dbReference>
<dbReference type="EMBL" id="DRPZ01000248">
    <property type="protein sequence ID" value="HGY10348.1"/>
    <property type="molecule type" value="Genomic_DNA"/>
</dbReference>
<dbReference type="InterPro" id="IPR013096">
    <property type="entry name" value="Cupin_2"/>
</dbReference>
<comment type="caution">
    <text evidence="2">The sequence shown here is derived from an EMBL/GenBank/DDBJ whole genome shotgun (WGS) entry which is preliminary data.</text>
</comment>
<name>A0A7C4V732_9DEIN</name>
<evidence type="ECO:0000313" key="2">
    <source>
        <dbReference type="EMBL" id="HGY10348.1"/>
    </source>
</evidence>
<dbReference type="InterPro" id="IPR052538">
    <property type="entry name" value="Flavonoid_dioxygenase-like"/>
</dbReference>
<accession>A0A7C4V732</accession>
<dbReference type="Pfam" id="PF07883">
    <property type="entry name" value="Cupin_2"/>
    <property type="match status" value="1"/>
</dbReference>
<sequence>MKPFIIHEDEVEYRFDGVSGPKYLLRGPRSDFGMVVLMPGEDFQTHYHRQVEENFFTLEGEVEIYINGEPFTLRPGDLCHVPPMHPHYLINNGRTPWKAIFVKAPYDPKDKVDVDWLPGQPFPEIS</sequence>
<dbReference type="PANTHER" id="PTHR43346">
    <property type="entry name" value="LIGAND BINDING DOMAIN PROTEIN, PUTATIVE (AFU_ORTHOLOGUE AFUA_6G14370)-RELATED"/>
    <property type="match status" value="1"/>
</dbReference>
<protein>
    <submittedName>
        <fullName evidence="2">Cupin domain-containing protein</fullName>
    </submittedName>
</protein>
<dbReference type="PANTHER" id="PTHR43346:SF1">
    <property type="entry name" value="QUERCETIN 2,3-DIOXYGENASE-RELATED"/>
    <property type="match status" value="1"/>
</dbReference>
<gene>
    <name evidence="2" type="ORF">ENK37_09930</name>
</gene>
<dbReference type="AlphaFoldDB" id="A0A7C4V732"/>
<feature type="domain" description="Cupin type-2" evidence="1">
    <location>
        <begin position="34"/>
        <end position="102"/>
    </location>
</feature>
<evidence type="ECO:0000259" key="1">
    <source>
        <dbReference type="Pfam" id="PF07883"/>
    </source>
</evidence>
<proteinExistence type="predicted"/>
<organism evidence="2">
    <name type="scientific">Oceanithermus profundus</name>
    <dbReference type="NCBI Taxonomy" id="187137"/>
    <lineage>
        <taxon>Bacteria</taxon>
        <taxon>Thermotogati</taxon>
        <taxon>Deinococcota</taxon>
        <taxon>Deinococci</taxon>
        <taxon>Thermales</taxon>
        <taxon>Thermaceae</taxon>
        <taxon>Oceanithermus</taxon>
    </lineage>
</organism>
<dbReference type="InterPro" id="IPR014710">
    <property type="entry name" value="RmlC-like_jellyroll"/>
</dbReference>
<reference evidence="2" key="1">
    <citation type="journal article" date="2020" name="mSystems">
        <title>Genome- and Community-Level Interaction Insights into Carbon Utilization and Element Cycling Functions of Hydrothermarchaeota in Hydrothermal Sediment.</title>
        <authorList>
            <person name="Zhou Z."/>
            <person name="Liu Y."/>
            <person name="Xu W."/>
            <person name="Pan J."/>
            <person name="Luo Z.H."/>
            <person name="Li M."/>
        </authorList>
    </citation>
    <scope>NUCLEOTIDE SEQUENCE [LARGE SCALE GENOMIC DNA]</scope>
    <source>
        <strain evidence="2">HyVt-570</strain>
    </source>
</reference>
<dbReference type="Gene3D" id="2.60.120.10">
    <property type="entry name" value="Jelly Rolls"/>
    <property type="match status" value="1"/>
</dbReference>
<dbReference type="Proteomes" id="UP000885759">
    <property type="component" value="Unassembled WGS sequence"/>
</dbReference>